<dbReference type="eggNOG" id="COG1028">
    <property type="taxonomic scope" value="Bacteria"/>
</dbReference>
<accession>A0A089NLP1</accession>
<dbReference type="EMBL" id="CP003811">
    <property type="protein sequence ID" value="AIQ88297.1"/>
    <property type="molecule type" value="Genomic_DNA"/>
</dbReference>
<dbReference type="EC" id="1.1.1.100" evidence="4"/>
<keyword evidence="5" id="KW-1185">Reference proteome</keyword>
<organism evidence="4 5">
    <name type="scientific">Methylobacterium oryzae CBMB20</name>
    <dbReference type="NCBI Taxonomy" id="693986"/>
    <lineage>
        <taxon>Bacteria</taxon>
        <taxon>Pseudomonadati</taxon>
        <taxon>Pseudomonadota</taxon>
        <taxon>Alphaproteobacteria</taxon>
        <taxon>Hyphomicrobiales</taxon>
        <taxon>Methylobacteriaceae</taxon>
        <taxon>Methylobacterium</taxon>
    </lineage>
</organism>
<dbReference type="AlphaFoldDB" id="A0A089NLP1"/>
<dbReference type="Proteomes" id="UP000029492">
    <property type="component" value="Chromosome"/>
</dbReference>
<evidence type="ECO:0000313" key="5">
    <source>
        <dbReference type="Proteomes" id="UP000029492"/>
    </source>
</evidence>
<dbReference type="GO" id="GO:0004316">
    <property type="term" value="F:3-oxoacyl-[acyl-carrier-protein] reductase (NADPH) activity"/>
    <property type="evidence" value="ECO:0007669"/>
    <property type="project" value="UniProtKB-EC"/>
</dbReference>
<dbReference type="RefSeq" id="WP_043755476.1">
    <property type="nucleotide sequence ID" value="NZ_CP003811.1"/>
</dbReference>
<comment type="similarity">
    <text evidence="1">Belongs to the short-chain dehydrogenases/reductases (SDR) family.</text>
</comment>
<feature type="domain" description="Ketoreductase" evidence="3">
    <location>
        <begin position="9"/>
        <end position="186"/>
    </location>
</feature>
<dbReference type="KEGG" id="mor:MOC_0542"/>
<evidence type="ECO:0000313" key="4">
    <source>
        <dbReference type="EMBL" id="AIQ88297.1"/>
    </source>
</evidence>
<dbReference type="Gene3D" id="3.40.50.720">
    <property type="entry name" value="NAD(P)-binding Rossmann-like Domain"/>
    <property type="match status" value="1"/>
</dbReference>
<proteinExistence type="inferred from homology"/>
<sequence>MSGFGHGRGAIVTGASRGIGAAIARRLAAEGFGVTVGFGSDAGAAHSVVAEIRGRGGDAVAVEGDVTREEDVARLFDEAAARFGGLDVLINNAGVMSPMPLARLDGAAFDRLMAVNVRGVVNGCRQACARLRDGGRIVNLSTSVLAMAPAGYGPYCASKAAVEALTRCLAKELAARSITVNAVAPGPTETDLLTAANGADRLEGYARMTPLGRLGQPDDIAGVAAFLAGPEASWVTGQVIRANGGMA</sequence>
<dbReference type="NCBIfam" id="NF005559">
    <property type="entry name" value="PRK07231.1"/>
    <property type="match status" value="1"/>
</dbReference>
<dbReference type="InterPro" id="IPR057326">
    <property type="entry name" value="KR_dom"/>
</dbReference>
<dbReference type="SUPFAM" id="SSF51735">
    <property type="entry name" value="NAD(P)-binding Rossmann-fold domains"/>
    <property type="match status" value="1"/>
</dbReference>
<dbReference type="PRINTS" id="PR00080">
    <property type="entry name" value="SDRFAMILY"/>
</dbReference>
<dbReference type="InterPro" id="IPR002347">
    <property type="entry name" value="SDR_fam"/>
</dbReference>
<dbReference type="STRING" id="693986.MOC_0542"/>
<evidence type="ECO:0000256" key="2">
    <source>
        <dbReference type="ARBA" id="ARBA00023002"/>
    </source>
</evidence>
<keyword evidence="2 4" id="KW-0560">Oxidoreductase</keyword>
<evidence type="ECO:0000256" key="1">
    <source>
        <dbReference type="ARBA" id="ARBA00006484"/>
    </source>
</evidence>
<dbReference type="HOGENOM" id="CLU_010194_1_3_5"/>
<dbReference type="PANTHER" id="PTHR48107">
    <property type="entry name" value="NADPH-DEPENDENT ALDEHYDE REDUCTASE-LIKE PROTEIN, CHLOROPLASTIC-RELATED"/>
    <property type="match status" value="1"/>
</dbReference>
<dbReference type="InterPro" id="IPR036291">
    <property type="entry name" value="NAD(P)-bd_dom_sf"/>
</dbReference>
<dbReference type="PANTHER" id="PTHR48107:SF7">
    <property type="entry name" value="RE15974P"/>
    <property type="match status" value="1"/>
</dbReference>
<gene>
    <name evidence="4" type="ORF">MOC_0542</name>
</gene>
<dbReference type="FunFam" id="3.40.50.720:FF:000084">
    <property type="entry name" value="Short-chain dehydrogenase reductase"/>
    <property type="match status" value="1"/>
</dbReference>
<reference evidence="4 5" key="1">
    <citation type="journal article" date="2014" name="PLoS ONE">
        <title>Genome Information of Methylobacterium oryzae, a Plant-Probiotic Methylotroph in the Phyllosphere.</title>
        <authorList>
            <person name="Kwak M.J."/>
            <person name="Jeong H."/>
            <person name="Madhaiyan M."/>
            <person name="Lee Y."/>
            <person name="Sa T.M."/>
            <person name="Oh T.K."/>
            <person name="Kim J.F."/>
        </authorList>
    </citation>
    <scope>NUCLEOTIDE SEQUENCE [LARGE SCALE GENOMIC DNA]</scope>
    <source>
        <strain evidence="4 5">CBMB20</strain>
    </source>
</reference>
<dbReference type="PRINTS" id="PR00081">
    <property type="entry name" value="GDHRDH"/>
</dbReference>
<name>A0A089NLP1_9HYPH</name>
<dbReference type="SMART" id="SM00822">
    <property type="entry name" value="PKS_KR"/>
    <property type="match status" value="1"/>
</dbReference>
<evidence type="ECO:0000259" key="3">
    <source>
        <dbReference type="SMART" id="SM00822"/>
    </source>
</evidence>
<protein>
    <submittedName>
        <fullName evidence="4">Short-chain dehydrogenase/reductase SDR</fullName>
        <ecNumber evidence="4">1.1.1.100</ecNumber>
    </submittedName>
</protein>
<dbReference type="Pfam" id="PF13561">
    <property type="entry name" value="adh_short_C2"/>
    <property type="match status" value="1"/>
</dbReference>